<organism evidence="2 3">
    <name type="scientific">Mycena sanguinolenta</name>
    <dbReference type="NCBI Taxonomy" id="230812"/>
    <lineage>
        <taxon>Eukaryota</taxon>
        <taxon>Fungi</taxon>
        <taxon>Dikarya</taxon>
        <taxon>Basidiomycota</taxon>
        <taxon>Agaricomycotina</taxon>
        <taxon>Agaricomycetes</taxon>
        <taxon>Agaricomycetidae</taxon>
        <taxon>Agaricales</taxon>
        <taxon>Marasmiineae</taxon>
        <taxon>Mycenaceae</taxon>
        <taxon>Mycena</taxon>
    </lineage>
</organism>
<accession>A0A8H6X7W6</accession>
<dbReference type="OrthoDB" id="3008703at2759"/>
<protein>
    <submittedName>
        <fullName evidence="2">Uncharacterized protein</fullName>
    </submittedName>
</protein>
<keyword evidence="3" id="KW-1185">Reference proteome</keyword>
<name>A0A8H6X7W6_9AGAR</name>
<dbReference type="EMBL" id="JACAZH010000040">
    <property type="protein sequence ID" value="KAF7335849.1"/>
    <property type="molecule type" value="Genomic_DNA"/>
</dbReference>
<dbReference type="AlphaFoldDB" id="A0A8H6X7W6"/>
<reference evidence="2" key="1">
    <citation type="submission" date="2020-05" db="EMBL/GenBank/DDBJ databases">
        <title>Mycena genomes resolve the evolution of fungal bioluminescence.</title>
        <authorList>
            <person name="Tsai I.J."/>
        </authorList>
    </citation>
    <scope>NUCLEOTIDE SEQUENCE</scope>
    <source>
        <strain evidence="2">160909Yilan</strain>
    </source>
</reference>
<sequence length="212" mass="23488">MSSAIPLPHDRTAVSTYASAFLPCLRLPAPIAHCLAAAPTTTRSALLRGTRPHKYANSAIARIAHTREYPHPRNCSSLNVARTTYNLATHSCEGNFAILAINEELRHKIRISHDVLQTRQDLSRVLQGLFAEASAQVETRVAERKLAASREKEARHRQECFGRLIEVTKDEVLQAEMQAALLRLQARKAGLEQDEPAHLGEDNDADISITLD</sequence>
<proteinExistence type="predicted"/>
<comment type="caution">
    <text evidence="2">The sequence shown here is derived from an EMBL/GenBank/DDBJ whole genome shotgun (WGS) entry which is preliminary data.</text>
</comment>
<evidence type="ECO:0000256" key="1">
    <source>
        <dbReference type="SAM" id="MobiDB-lite"/>
    </source>
</evidence>
<dbReference type="Proteomes" id="UP000623467">
    <property type="component" value="Unassembled WGS sequence"/>
</dbReference>
<evidence type="ECO:0000313" key="3">
    <source>
        <dbReference type="Proteomes" id="UP000623467"/>
    </source>
</evidence>
<gene>
    <name evidence="2" type="ORF">MSAN_02331400</name>
</gene>
<evidence type="ECO:0000313" key="2">
    <source>
        <dbReference type="EMBL" id="KAF7335849.1"/>
    </source>
</evidence>
<feature type="region of interest" description="Disordered" evidence="1">
    <location>
        <begin position="193"/>
        <end position="212"/>
    </location>
</feature>